<evidence type="ECO:0008006" key="7">
    <source>
        <dbReference type="Google" id="ProtNLM"/>
    </source>
</evidence>
<feature type="compositionally biased region" description="Basic and acidic residues" evidence="4">
    <location>
        <begin position="1"/>
        <end position="66"/>
    </location>
</feature>
<evidence type="ECO:0000256" key="1">
    <source>
        <dbReference type="ARBA" id="ARBA00022664"/>
    </source>
</evidence>
<sequence>METALAHRDHDEHYRSREREHRSRDDRREREKDRERDRRSSRREQERSSGRSHERDRRRKPEERENRRSRRSRSRSRQRSPSVIPLHLRPRSLHNWDVPPPGYEGMSAEEVKATGHFPLPGHTTGLGGPSAHPFGLIAQQAAISSMDPSKLSQGAAGPAAQNASLARQSRRLYVGNIPYGINEESIADFFNAAMLELNITVGTDKPVVARSKKPLPPWHSMGLVFKANRSR</sequence>
<dbReference type="PANTHER" id="PTHR23139">
    <property type="entry name" value="RNA-BINDING PROTEIN"/>
    <property type="match status" value="1"/>
</dbReference>
<reference evidence="5 6" key="1">
    <citation type="submission" date="2023-04" db="EMBL/GenBank/DDBJ databases">
        <title>Genome of Basidiobolus ranarum AG-B5.</title>
        <authorList>
            <person name="Stajich J.E."/>
            <person name="Carter-House D."/>
            <person name="Gryganskyi A."/>
        </authorList>
    </citation>
    <scope>NUCLEOTIDE SEQUENCE [LARGE SCALE GENOMIC DNA]</scope>
    <source>
        <strain evidence="5 6">AG-B5</strain>
    </source>
</reference>
<feature type="compositionally biased region" description="Basic residues" evidence="4">
    <location>
        <begin position="67"/>
        <end position="78"/>
    </location>
</feature>
<name>A0ABR2VLD5_9FUNG</name>
<dbReference type="InterPro" id="IPR012677">
    <property type="entry name" value="Nucleotide-bd_a/b_plait_sf"/>
</dbReference>
<keyword evidence="6" id="KW-1185">Reference proteome</keyword>
<dbReference type="InterPro" id="IPR035979">
    <property type="entry name" value="RBD_domain_sf"/>
</dbReference>
<evidence type="ECO:0000313" key="5">
    <source>
        <dbReference type="EMBL" id="KAK9675183.1"/>
    </source>
</evidence>
<gene>
    <name evidence="5" type="ORF">K7432_016597</name>
</gene>
<keyword evidence="3" id="KW-0508">mRNA splicing</keyword>
<accession>A0ABR2VLD5</accession>
<keyword evidence="1" id="KW-0507">mRNA processing</keyword>
<organism evidence="5 6">
    <name type="scientific">Basidiobolus ranarum</name>
    <dbReference type="NCBI Taxonomy" id="34480"/>
    <lineage>
        <taxon>Eukaryota</taxon>
        <taxon>Fungi</taxon>
        <taxon>Fungi incertae sedis</taxon>
        <taxon>Zoopagomycota</taxon>
        <taxon>Entomophthoromycotina</taxon>
        <taxon>Basidiobolomycetes</taxon>
        <taxon>Basidiobolales</taxon>
        <taxon>Basidiobolaceae</taxon>
        <taxon>Basidiobolus</taxon>
    </lineage>
</organism>
<proteinExistence type="predicted"/>
<dbReference type="Proteomes" id="UP001479436">
    <property type="component" value="Unassembled WGS sequence"/>
</dbReference>
<dbReference type="Gene3D" id="3.30.70.330">
    <property type="match status" value="1"/>
</dbReference>
<protein>
    <recommendedName>
        <fullName evidence="7">RRM domain-containing protein</fullName>
    </recommendedName>
</protein>
<evidence type="ECO:0000256" key="4">
    <source>
        <dbReference type="SAM" id="MobiDB-lite"/>
    </source>
</evidence>
<evidence type="ECO:0000313" key="6">
    <source>
        <dbReference type="Proteomes" id="UP001479436"/>
    </source>
</evidence>
<dbReference type="SUPFAM" id="SSF54928">
    <property type="entry name" value="RNA-binding domain, RBD"/>
    <property type="match status" value="1"/>
</dbReference>
<evidence type="ECO:0000256" key="2">
    <source>
        <dbReference type="ARBA" id="ARBA00022884"/>
    </source>
</evidence>
<dbReference type="EMBL" id="JASJQH010009719">
    <property type="protein sequence ID" value="KAK9675183.1"/>
    <property type="molecule type" value="Genomic_DNA"/>
</dbReference>
<feature type="region of interest" description="Disordered" evidence="4">
    <location>
        <begin position="1"/>
        <end position="95"/>
    </location>
</feature>
<comment type="caution">
    <text evidence="5">The sequence shown here is derived from an EMBL/GenBank/DDBJ whole genome shotgun (WGS) entry which is preliminary data.</text>
</comment>
<keyword evidence="2" id="KW-0694">RNA-binding</keyword>
<evidence type="ECO:0000256" key="3">
    <source>
        <dbReference type="ARBA" id="ARBA00023187"/>
    </source>
</evidence>